<keyword evidence="2" id="KW-1185">Reference proteome</keyword>
<dbReference type="RefSeq" id="WP_013706979.1">
    <property type="nucleotide sequence ID" value="NC_015388.1"/>
</dbReference>
<dbReference type="STRING" id="880072.Desac_2041"/>
<protein>
    <submittedName>
        <fullName evidence="1">Uncharacterized protein</fullName>
    </submittedName>
</protein>
<accession>F2NIA1</accession>
<name>F2NIA1_DESAR</name>
<dbReference type="HOGENOM" id="CLU_1851908_0_0_7"/>
<reference evidence="1 2" key="1">
    <citation type="journal article" date="2011" name="Stand. Genomic Sci.">
        <title>Complete genome sequence of the acetate-degrading sulfate reducer Desulfobacca acetoxidans type strain (ASRB2).</title>
        <authorList>
            <person name="Goker M."/>
            <person name="Teshima H."/>
            <person name="Lapidus A."/>
            <person name="Nolan M."/>
            <person name="Lucas S."/>
            <person name="Hammon N."/>
            <person name="Deshpande S."/>
            <person name="Cheng J.F."/>
            <person name="Tapia R."/>
            <person name="Han C."/>
            <person name="Goodwin L."/>
            <person name="Pitluck S."/>
            <person name="Huntemann M."/>
            <person name="Liolios K."/>
            <person name="Ivanova N."/>
            <person name="Pagani I."/>
            <person name="Mavromatis K."/>
            <person name="Ovchinikova G."/>
            <person name="Pati A."/>
            <person name="Chen A."/>
            <person name="Palaniappan K."/>
            <person name="Land M."/>
            <person name="Hauser L."/>
            <person name="Brambilla E.M."/>
            <person name="Rohde M."/>
            <person name="Spring S."/>
            <person name="Detter J.C."/>
            <person name="Woyke T."/>
            <person name="Bristow J."/>
            <person name="Eisen J.A."/>
            <person name="Markowitz V."/>
            <person name="Hugenholtz P."/>
            <person name="Kyrpides N.C."/>
            <person name="Klenk H.P."/>
        </authorList>
    </citation>
    <scope>NUCLEOTIDE SEQUENCE [LARGE SCALE GENOMIC DNA]</scope>
    <source>
        <strain evidence="2">ATCC 700848 / DSM 11109 / ASRB2</strain>
    </source>
</reference>
<dbReference type="Proteomes" id="UP000000483">
    <property type="component" value="Chromosome"/>
</dbReference>
<sequence length="138" mass="14744">MNQLSLDYGVRPNTNLPEGMSPVWLMVRSQIWCGPRLMLEYPDGYRQIIIGWSATDSAADLRVFWTEATEGGPTVCLAIGGDGGVRLLADTGEHLSSEGLNLPPGEGRAFMALAESLIPEEVAAVIGPAPSPKPLLLL</sequence>
<evidence type="ECO:0000313" key="2">
    <source>
        <dbReference type="Proteomes" id="UP000000483"/>
    </source>
</evidence>
<dbReference type="KEGG" id="dao:Desac_2041"/>
<reference evidence="2" key="2">
    <citation type="submission" date="2011-03" db="EMBL/GenBank/DDBJ databases">
        <title>The complete genome of Desulfobacca acetoxidans DSM 11109.</title>
        <authorList>
            <consortium name="US DOE Joint Genome Institute (JGI-PGF)"/>
            <person name="Lucas S."/>
            <person name="Copeland A."/>
            <person name="Lapidus A."/>
            <person name="Bruce D."/>
            <person name="Goodwin L."/>
            <person name="Pitluck S."/>
            <person name="Peters L."/>
            <person name="Kyrpides N."/>
            <person name="Mavromatis K."/>
            <person name="Ivanova N."/>
            <person name="Ovchinnikova G."/>
            <person name="Teshima H."/>
            <person name="Detter J.C."/>
            <person name="Han C."/>
            <person name="Land M."/>
            <person name="Hauser L."/>
            <person name="Markowitz V."/>
            <person name="Cheng J.-F."/>
            <person name="Hugenholtz P."/>
            <person name="Woyke T."/>
            <person name="Wu D."/>
            <person name="Spring S."/>
            <person name="Schueler E."/>
            <person name="Brambilla E."/>
            <person name="Klenk H.-P."/>
            <person name="Eisen J.A."/>
        </authorList>
    </citation>
    <scope>NUCLEOTIDE SEQUENCE [LARGE SCALE GENOMIC DNA]</scope>
    <source>
        <strain evidence="2">ATCC 700848 / DSM 11109 / ASRB2</strain>
    </source>
</reference>
<organism evidence="1 2">
    <name type="scientific">Desulfobacca acetoxidans (strain ATCC 700848 / DSM 11109 / ASRB2)</name>
    <dbReference type="NCBI Taxonomy" id="880072"/>
    <lineage>
        <taxon>Bacteria</taxon>
        <taxon>Pseudomonadati</taxon>
        <taxon>Thermodesulfobacteriota</taxon>
        <taxon>Desulfobaccia</taxon>
        <taxon>Desulfobaccales</taxon>
        <taxon>Desulfobaccaceae</taxon>
        <taxon>Desulfobacca</taxon>
    </lineage>
</organism>
<proteinExistence type="predicted"/>
<gene>
    <name evidence="1" type="ordered locus">Desac_2041</name>
</gene>
<dbReference type="EMBL" id="CP002629">
    <property type="protein sequence ID" value="AEB09870.1"/>
    <property type="molecule type" value="Genomic_DNA"/>
</dbReference>
<dbReference type="AlphaFoldDB" id="F2NIA1"/>
<evidence type="ECO:0000313" key="1">
    <source>
        <dbReference type="EMBL" id="AEB09870.1"/>
    </source>
</evidence>